<evidence type="ECO:0000313" key="2">
    <source>
        <dbReference type="Proteomes" id="UP000255467"/>
    </source>
</evidence>
<dbReference type="Proteomes" id="UP000255467">
    <property type="component" value="Unassembled WGS sequence"/>
</dbReference>
<accession>A0A378YQ72</accession>
<evidence type="ECO:0000313" key="1">
    <source>
        <dbReference type="EMBL" id="SUA79264.1"/>
    </source>
</evidence>
<keyword evidence="2" id="KW-1185">Reference proteome</keyword>
<dbReference type="RefSeq" id="WP_255222191.1">
    <property type="nucleotide sequence ID" value="NZ_JADLPU010000005.1"/>
</dbReference>
<sequence length="44" mass="4596">MSLATVAEFRTCRAALRCRDGSLAATSLAATALVGRPGPVHRQL</sequence>
<protein>
    <submittedName>
        <fullName evidence="1">Uncharacterized protein</fullName>
    </submittedName>
</protein>
<dbReference type="EMBL" id="UGRY01000002">
    <property type="protein sequence ID" value="SUA79264.1"/>
    <property type="molecule type" value="Genomic_DNA"/>
</dbReference>
<gene>
    <name evidence="1" type="ORF">NCTC1934_03704</name>
</gene>
<organism evidence="1 2">
    <name type="scientific">Nocardia otitidiscaviarum</name>
    <dbReference type="NCBI Taxonomy" id="1823"/>
    <lineage>
        <taxon>Bacteria</taxon>
        <taxon>Bacillati</taxon>
        <taxon>Actinomycetota</taxon>
        <taxon>Actinomycetes</taxon>
        <taxon>Mycobacteriales</taxon>
        <taxon>Nocardiaceae</taxon>
        <taxon>Nocardia</taxon>
    </lineage>
</organism>
<reference evidence="1 2" key="1">
    <citation type="submission" date="2018-06" db="EMBL/GenBank/DDBJ databases">
        <authorList>
            <consortium name="Pathogen Informatics"/>
            <person name="Doyle S."/>
        </authorList>
    </citation>
    <scope>NUCLEOTIDE SEQUENCE [LARGE SCALE GENOMIC DNA]</scope>
    <source>
        <strain evidence="1 2">NCTC1934</strain>
    </source>
</reference>
<proteinExistence type="predicted"/>
<dbReference type="AlphaFoldDB" id="A0A378YQ72"/>
<name>A0A378YQ72_9NOCA</name>